<feature type="transmembrane region" description="Helical" evidence="11">
    <location>
        <begin position="6"/>
        <end position="31"/>
    </location>
</feature>
<keyword evidence="8 9" id="KW-0807">Transducer</keyword>
<evidence type="ECO:0000256" key="3">
    <source>
        <dbReference type="ARBA" id="ARBA00022692"/>
    </source>
</evidence>
<comment type="subcellular location">
    <subcellularLocation>
        <location evidence="1">Cell membrane</location>
        <topology evidence="1">Multi-pass membrane protein</topology>
    </subcellularLocation>
</comment>
<evidence type="ECO:0000256" key="10">
    <source>
        <dbReference type="SAM" id="MobiDB-lite"/>
    </source>
</evidence>
<dbReference type="Pfam" id="PF00001">
    <property type="entry name" value="7tm_1"/>
    <property type="match status" value="1"/>
</dbReference>
<dbReference type="PANTHER" id="PTHR24248:SF163">
    <property type="entry name" value="HISTAMINE H2 RECEPTOR-LIKE"/>
    <property type="match status" value="1"/>
</dbReference>
<keyword evidence="2" id="KW-1003">Cell membrane</keyword>
<dbReference type="Proteomes" id="UP000308267">
    <property type="component" value="Unassembled WGS sequence"/>
</dbReference>
<feature type="transmembrane region" description="Helical" evidence="11">
    <location>
        <begin position="124"/>
        <end position="146"/>
    </location>
</feature>
<keyword evidence="5 9" id="KW-0297">G-protein coupled receptor</keyword>
<dbReference type="PROSITE" id="PS00237">
    <property type="entry name" value="G_PROTEIN_RECEP_F1_1"/>
    <property type="match status" value="1"/>
</dbReference>
<dbReference type="GO" id="GO:0043410">
    <property type="term" value="P:positive regulation of MAPK cascade"/>
    <property type="evidence" value="ECO:0007669"/>
    <property type="project" value="TreeGrafter"/>
</dbReference>
<dbReference type="PRINTS" id="PR00237">
    <property type="entry name" value="GPCRRHODOPSN"/>
</dbReference>
<feature type="compositionally biased region" description="Polar residues" evidence="10">
    <location>
        <begin position="313"/>
        <end position="326"/>
    </location>
</feature>
<evidence type="ECO:0000256" key="6">
    <source>
        <dbReference type="ARBA" id="ARBA00023136"/>
    </source>
</evidence>
<protein>
    <recommendedName>
        <fullName evidence="12">G-protein coupled receptors family 1 profile domain-containing protein</fullName>
    </recommendedName>
</protein>
<dbReference type="InterPro" id="IPR000276">
    <property type="entry name" value="GPCR_Rhodpsn"/>
</dbReference>
<proteinExistence type="inferred from homology"/>
<evidence type="ECO:0000313" key="13">
    <source>
        <dbReference type="EMBL" id="TGZ70792.1"/>
    </source>
</evidence>
<dbReference type="OrthoDB" id="10034726at2759"/>
<keyword evidence="3 9" id="KW-0812">Transmembrane</keyword>
<dbReference type="GO" id="GO:0004930">
    <property type="term" value="F:G protein-coupled receptor activity"/>
    <property type="evidence" value="ECO:0007669"/>
    <property type="project" value="UniProtKB-KW"/>
</dbReference>
<accession>A0A4S2M3D3</accession>
<dbReference type="InterPro" id="IPR017452">
    <property type="entry name" value="GPCR_Rhodpsn_7TM"/>
</dbReference>
<evidence type="ECO:0000256" key="9">
    <source>
        <dbReference type="RuleBase" id="RU000688"/>
    </source>
</evidence>
<evidence type="ECO:0000256" key="4">
    <source>
        <dbReference type="ARBA" id="ARBA00022989"/>
    </source>
</evidence>
<evidence type="ECO:0000259" key="12">
    <source>
        <dbReference type="PROSITE" id="PS50262"/>
    </source>
</evidence>
<dbReference type="PANTHER" id="PTHR24248">
    <property type="entry name" value="ADRENERGIC RECEPTOR-RELATED G-PROTEIN COUPLED RECEPTOR"/>
    <property type="match status" value="1"/>
</dbReference>
<feature type="transmembrane region" description="Helical" evidence="11">
    <location>
        <begin position="182"/>
        <end position="204"/>
    </location>
</feature>
<dbReference type="SUPFAM" id="SSF81321">
    <property type="entry name" value="Family A G protein-coupled receptor-like"/>
    <property type="match status" value="1"/>
</dbReference>
<dbReference type="GO" id="GO:0005886">
    <property type="term" value="C:plasma membrane"/>
    <property type="evidence" value="ECO:0007669"/>
    <property type="project" value="UniProtKB-SubCell"/>
</dbReference>
<evidence type="ECO:0000256" key="5">
    <source>
        <dbReference type="ARBA" id="ARBA00023040"/>
    </source>
</evidence>
<reference evidence="13 14" key="1">
    <citation type="journal article" date="2019" name="BMC Genomics">
        <title>New insights from Opisthorchis felineus genome: update on genomics of the epidemiologically important liver flukes.</title>
        <authorList>
            <person name="Ershov N.I."/>
            <person name="Mordvinov V.A."/>
            <person name="Prokhortchouk E.B."/>
            <person name="Pakharukova M.Y."/>
            <person name="Gunbin K.V."/>
            <person name="Ustyantsev K."/>
            <person name="Genaev M.A."/>
            <person name="Blinov A.G."/>
            <person name="Mazur A."/>
            <person name="Boulygina E."/>
            <person name="Tsygankova S."/>
            <person name="Khrameeva E."/>
            <person name="Chekanov N."/>
            <person name="Fan G."/>
            <person name="Xiao A."/>
            <person name="Zhang H."/>
            <person name="Xu X."/>
            <person name="Yang H."/>
            <person name="Solovyev V."/>
            <person name="Lee S.M."/>
            <person name="Liu X."/>
            <person name="Afonnikov D.A."/>
            <person name="Skryabin K.G."/>
        </authorList>
    </citation>
    <scope>NUCLEOTIDE SEQUENCE [LARGE SCALE GENOMIC DNA]</scope>
    <source>
        <strain evidence="13">AK-0245</strain>
        <tissue evidence="13">Whole organism</tissue>
    </source>
</reference>
<keyword evidence="4 11" id="KW-1133">Transmembrane helix</keyword>
<dbReference type="STRING" id="147828.A0A4S2M3D3"/>
<evidence type="ECO:0000256" key="2">
    <source>
        <dbReference type="ARBA" id="ARBA00022475"/>
    </source>
</evidence>
<gene>
    <name evidence="13" type="ORF">CRM22_002997</name>
</gene>
<dbReference type="Gene3D" id="1.20.1070.10">
    <property type="entry name" value="Rhodopsin 7-helix transmembrane proteins"/>
    <property type="match status" value="2"/>
</dbReference>
<comment type="similarity">
    <text evidence="9">Belongs to the G-protein coupled receptor 1 family.</text>
</comment>
<keyword evidence="14" id="KW-1185">Reference proteome</keyword>
<keyword evidence="7 9" id="KW-0675">Receptor</keyword>
<dbReference type="GO" id="GO:0071880">
    <property type="term" value="P:adenylate cyclase-activating adrenergic receptor signaling pathway"/>
    <property type="evidence" value="ECO:0007669"/>
    <property type="project" value="TreeGrafter"/>
</dbReference>
<evidence type="ECO:0000256" key="1">
    <source>
        <dbReference type="ARBA" id="ARBA00004651"/>
    </source>
</evidence>
<dbReference type="EMBL" id="SJOL01005115">
    <property type="protein sequence ID" value="TGZ70792.1"/>
    <property type="molecule type" value="Genomic_DNA"/>
</dbReference>
<feature type="region of interest" description="Disordered" evidence="10">
    <location>
        <begin position="290"/>
        <end position="339"/>
    </location>
</feature>
<dbReference type="SMART" id="SM01381">
    <property type="entry name" value="7TM_GPCR_Srsx"/>
    <property type="match status" value="1"/>
</dbReference>
<dbReference type="PROSITE" id="PS50262">
    <property type="entry name" value="G_PROTEIN_RECEP_F1_2"/>
    <property type="match status" value="1"/>
</dbReference>
<evidence type="ECO:0000256" key="7">
    <source>
        <dbReference type="ARBA" id="ARBA00023170"/>
    </source>
</evidence>
<feature type="domain" description="G-protein coupled receptors family 1 profile" evidence="12">
    <location>
        <begin position="22"/>
        <end position="458"/>
    </location>
</feature>
<feature type="compositionally biased region" description="Basic and acidic residues" evidence="10">
    <location>
        <begin position="328"/>
        <end position="337"/>
    </location>
</feature>
<feature type="transmembrane region" description="Helical" evidence="11">
    <location>
        <begin position="85"/>
        <end position="104"/>
    </location>
</feature>
<feature type="transmembrane region" description="Helical" evidence="11">
    <location>
        <begin position="404"/>
        <end position="425"/>
    </location>
</feature>
<organism evidence="13 14">
    <name type="scientific">Opisthorchis felineus</name>
    <dbReference type="NCBI Taxonomy" id="147828"/>
    <lineage>
        <taxon>Eukaryota</taxon>
        <taxon>Metazoa</taxon>
        <taxon>Spiralia</taxon>
        <taxon>Lophotrochozoa</taxon>
        <taxon>Platyhelminthes</taxon>
        <taxon>Trematoda</taxon>
        <taxon>Digenea</taxon>
        <taxon>Opisthorchiida</taxon>
        <taxon>Opisthorchiata</taxon>
        <taxon>Opisthorchiidae</taxon>
        <taxon>Opisthorchis</taxon>
    </lineage>
</organism>
<comment type="caution">
    <text evidence="13">The sequence shown here is derived from an EMBL/GenBank/DDBJ whole genome shotgun (WGS) entry which is preliminary data.</text>
</comment>
<dbReference type="AlphaFoldDB" id="A0A4S2M3D3"/>
<evidence type="ECO:0000256" key="11">
    <source>
        <dbReference type="SAM" id="Phobius"/>
    </source>
</evidence>
<feature type="transmembrane region" description="Helical" evidence="11">
    <location>
        <begin position="43"/>
        <end position="65"/>
    </location>
</feature>
<name>A0A4S2M3D3_OPIFE</name>
<keyword evidence="6 11" id="KW-0472">Membrane</keyword>
<evidence type="ECO:0000256" key="8">
    <source>
        <dbReference type="ARBA" id="ARBA00023224"/>
    </source>
</evidence>
<sequence length="493" mass="56021">MDPPLRLEYIALCLIPLGTIWGNICVCLAVYMERRLRHRFNLFLVSLAISDLLCAILVMPVSAWHMIATRPQNRILCLVSYSMDIFFTATTIIHLCSISLDRYLALRRPFGRNRALPKIFQSLVLRIFMSWFVPFSIAGPLFVFALKWERGDEEFNVTMTPEAANITISKSYKGCGPNDKSFVLTAIGVTFVLPLIIMTATYVLTVKMLRRHMAQVKAIQLYATRPRPVSTSSVLWLRRDNSFRPTETNRSTKAWFRQTDQQTTIPKTAKYMPPSDCGCDEKTVKTCSLSDPLSYHNRPAEKPRTRIPIGVENPSTQDEASLSGNRVSGKDPSDRSNDQQSYIKASETLFLTSTAKTDHDISGLELSSNHELGLPSQGRRTDISSAQTTTAIDRIHSGKRAVRVIAVLFGLFVTCYTPFFIVYTISVVCPQCRSWAEPAIPHLEWLGYLNSMLNPVVYHSFNSTFRRTFRRILQCACRTPHEHHAIWRSRVRV</sequence>
<evidence type="ECO:0000313" key="14">
    <source>
        <dbReference type="Proteomes" id="UP000308267"/>
    </source>
</evidence>